<evidence type="ECO:0000259" key="1">
    <source>
        <dbReference type="Pfam" id="PF06985"/>
    </source>
</evidence>
<comment type="caution">
    <text evidence="2">The sequence shown here is derived from an EMBL/GenBank/DDBJ whole genome shotgun (WGS) entry which is preliminary data.</text>
</comment>
<organism evidence="2 3">
    <name type="scientific">Cudoniella acicularis</name>
    <dbReference type="NCBI Taxonomy" id="354080"/>
    <lineage>
        <taxon>Eukaryota</taxon>
        <taxon>Fungi</taxon>
        <taxon>Dikarya</taxon>
        <taxon>Ascomycota</taxon>
        <taxon>Pezizomycotina</taxon>
        <taxon>Leotiomycetes</taxon>
        <taxon>Helotiales</taxon>
        <taxon>Tricladiaceae</taxon>
        <taxon>Cudoniella</taxon>
    </lineage>
</organism>
<dbReference type="EMBL" id="JAAMPI010000900">
    <property type="protein sequence ID" value="KAF4627855.1"/>
    <property type="molecule type" value="Genomic_DNA"/>
</dbReference>
<accession>A0A8H4W137</accession>
<dbReference type="AlphaFoldDB" id="A0A8H4W137"/>
<dbReference type="InterPro" id="IPR010730">
    <property type="entry name" value="HET"/>
</dbReference>
<evidence type="ECO:0000313" key="2">
    <source>
        <dbReference type="EMBL" id="KAF4627855.1"/>
    </source>
</evidence>
<protein>
    <recommendedName>
        <fullName evidence="1">Heterokaryon incompatibility domain-containing protein</fullName>
    </recommendedName>
</protein>
<dbReference type="Proteomes" id="UP000566819">
    <property type="component" value="Unassembled WGS sequence"/>
</dbReference>
<dbReference type="PANTHER" id="PTHR24148:SF82">
    <property type="entry name" value="HETEROKARYON INCOMPATIBILITY DOMAIN-CONTAINING PROTEIN"/>
    <property type="match status" value="1"/>
</dbReference>
<gene>
    <name evidence="2" type="ORF">G7Y89_g10299</name>
</gene>
<proteinExistence type="predicted"/>
<dbReference type="PANTHER" id="PTHR24148">
    <property type="entry name" value="ANKYRIN REPEAT DOMAIN-CONTAINING PROTEIN 39 HOMOLOG-RELATED"/>
    <property type="match status" value="1"/>
</dbReference>
<dbReference type="InterPro" id="IPR052895">
    <property type="entry name" value="HetReg/Transcr_Mod"/>
</dbReference>
<reference evidence="2 3" key="1">
    <citation type="submission" date="2020-03" db="EMBL/GenBank/DDBJ databases">
        <title>Draft Genome Sequence of Cudoniella acicularis.</title>
        <authorList>
            <person name="Buettner E."/>
            <person name="Kellner H."/>
        </authorList>
    </citation>
    <scope>NUCLEOTIDE SEQUENCE [LARGE SCALE GENOMIC DNA]</scope>
    <source>
        <strain evidence="2 3">DSM 108380</strain>
    </source>
</reference>
<name>A0A8H4W137_9HELO</name>
<dbReference type="OrthoDB" id="2157530at2759"/>
<sequence length="661" mass="75285">MAHIYHPLESKLKQTRTLTLHPGEFNDIIRLTLTTISLSDPPPYEALSYVWGKDQASIPALVEDLKMPITQNLDIAFRHLRHPDTSRVLWVDAICINQNDMSERENQVKVMGEIYRFSTTTLIWLGAAANDSDLAMRSIAGEKFDKEYWQTYDFQVQFMDILFRPWFTRIWVVQEFVLGKNHPRIGCGHIWVYWLGFIAAWGHFEENMKVIAKRYQNEYVATVNETFSSSWIQQAQKITQSENVSENYIFGCLRACYGEDFLEHIRYTTISQLQEDISNNRSSWLARYAVMRRCQYETDAAKTYWRRLELLRVVPLTYHHFLTHARGTLVLQKRPLTFATILKGTMNLRSTDPRDKIYGMLGLVSDQARELIPVRYSQEPEWTFVPTMAYIIQHEPDGIALLGLLWDRRSFNIPFPSWVADFTISADPNNEHSPVFLRGSCVNATWNWPNEKSVSENLTTFSAAGMSFGRVIEVVPFIEGDGRAFVSQLSDIEKLAKKYCTGENEPLWRTLIGVRNTSPELLREGMPFNQRFELLMGVRGGEGEAGGGAFAAGVDQLREYMEEITRGRSFFVTDAGFVGVSTPGIQKGDVVAIVFGMVRAAVLRSVEPRDLGVRVKVQDGGADVDFHKIAGFAQVLTSSAGTRYLRSSLGEPSYTTTYIAI</sequence>
<feature type="domain" description="Heterokaryon incompatibility" evidence="1">
    <location>
        <begin position="44"/>
        <end position="175"/>
    </location>
</feature>
<dbReference type="Pfam" id="PF06985">
    <property type="entry name" value="HET"/>
    <property type="match status" value="1"/>
</dbReference>
<keyword evidence="3" id="KW-1185">Reference proteome</keyword>
<evidence type="ECO:0000313" key="3">
    <source>
        <dbReference type="Proteomes" id="UP000566819"/>
    </source>
</evidence>